<name>A0A3P7NUH8_DIBLA</name>
<gene>
    <name evidence="1" type="ORF">DILT_LOCUS8410</name>
</gene>
<keyword evidence="2" id="KW-1185">Reference proteome</keyword>
<evidence type="ECO:0000313" key="1">
    <source>
        <dbReference type="EMBL" id="VDN12579.1"/>
    </source>
</evidence>
<dbReference type="Proteomes" id="UP000281553">
    <property type="component" value="Unassembled WGS sequence"/>
</dbReference>
<dbReference type="AlphaFoldDB" id="A0A3P7NUH8"/>
<sequence length="130" mass="15478">MRKWDLFPSQETITLTRVLNYPGIKRKAPCNMQEEEEETVEEIGGNEEDCEREKGKKERTKTVCHCQGRPAGWLSRLRNVPILRRCLFKGWRKRMDACLLSKHVMMYELPYVRFDHLKADEDVQHDNKNI</sequence>
<dbReference type="EMBL" id="UYRU01054225">
    <property type="protein sequence ID" value="VDN12579.1"/>
    <property type="molecule type" value="Genomic_DNA"/>
</dbReference>
<evidence type="ECO:0000313" key="2">
    <source>
        <dbReference type="Proteomes" id="UP000281553"/>
    </source>
</evidence>
<protein>
    <submittedName>
        <fullName evidence="1">Uncharacterized protein</fullName>
    </submittedName>
</protein>
<organism evidence="1 2">
    <name type="scientific">Dibothriocephalus latus</name>
    <name type="common">Fish tapeworm</name>
    <name type="synonym">Diphyllobothrium latum</name>
    <dbReference type="NCBI Taxonomy" id="60516"/>
    <lineage>
        <taxon>Eukaryota</taxon>
        <taxon>Metazoa</taxon>
        <taxon>Spiralia</taxon>
        <taxon>Lophotrochozoa</taxon>
        <taxon>Platyhelminthes</taxon>
        <taxon>Cestoda</taxon>
        <taxon>Eucestoda</taxon>
        <taxon>Diphyllobothriidea</taxon>
        <taxon>Diphyllobothriidae</taxon>
        <taxon>Dibothriocephalus</taxon>
    </lineage>
</organism>
<reference evidence="1 2" key="1">
    <citation type="submission" date="2018-11" db="EMBL/GenBank/DDBJ databases">
        <authorList>
            <consortium name="Pathogen Informatics"/>
        </authorList>
    </citation>
    <scope>NUCLEOTIDE SEQUENCE [LARGE SCALE GENOMIC DNA]</scope>
</reference>
<accession>A0A3P7NUH8</accession>
<proteinExistence type="predicted"/>